<gene>
    <name evidence="2" type="ORF">GCK72_012112</name>
</gene>
<keyword evidence="1" id="KW-0472">Membrane</keyword>
<protein>
    <recommendedName>
        <fullName evidence="4">Seven TM Receptor</fullName>
    </recommendedName>
</protein>
<name>A0A6A5GMC8_CAERE</name>
<dbReference type="SUPFAM" id="SSF81321">
    <property type="entry name" value="Family A G protein-coupled receptor-like"/>
    <property type="match status" value="1"/>
</dbReference>
<dbReference type="CTD" id="9816766"/>
<dbReference type="EMBL" id="WUAV01000004">
    <property type="protein sequence ID" value="KAF1755662.1"/>
    <property type="molecule type" value="Genomic_DNA"/>
</dbReference>
<evidence type="ECO:0000256" key="1">
    <source>
        <dbReference type="SAM" id="Phobius"/>
    </source>
</evidence>
<dbReference type="GO" id="GO:0042048">
    <property type="term" value="P:olfactory behavior"/>
    <property type="evidence" value="ECO:0007669"/>
    <property type="project" value="TreeGrafter"/>
</dbReference>
<dbReference type="RefSeq" id="XP_053583625.1">
    <property type="nucleotide sequence ID" value="XM_053728853.1"/>
</dbReference>
<dbReference type="Proteomes" id="UP000483820">
    <property type="component" value="Chromosome IV"/>
</dbReference>
<dbReference type="PANTHER" id="PTHR22943">
    <property type="entry name" value="7-TRANSMEMBRANE DOMAIN RECEPTOR C.ELEGANS"/>
    <property type="match status" value="1"/>
</dbReference>
<dbReference type="GO" id="GO:0038022">
    <property type="term" value="F:G protein-coupled olfactory receptor activity"/>
    <property type="evidence" value="ECO:0007669"/>
    <property type="project" value="TreeGrafter"/>
</dbReference>
<keyword evidence="1" id="KW-0812">Transmembrane</keyword>
<feature type="transmembrane region" description="Helical" evidence="1">
    <location>
        <begin position="300"/>
        <end position="319"/>
    </location>
</feature>
<dbReference type="PANTHER" id="PTHR22943:SF97">
    <property type="entry name" value="SEVEN TM RECEPTOR"/>
    <property type="match status" value="1"/>
</dbReference>
<dbReference type="KEGG" id="crq:GCK72_012112"/>
<evidence type="ECO:0000313" key="2">
    <source>
        <dbReference type="EMBL" id="KAF1755662.1"/>
    </source>
</evidence>
<evidence type="ECO:0000313" key="3">
    <source>
        <dbReference type="Proteomes" id="UP000483820"/>
    </source>
</evidence>
<evidence type="ECO:0008006" key="4">
    <source>
        <dbReference type="Google" id="ProtNLM"/>
    </source>
</evidence>
<feature type="transmembrane region" description="Helical" evidence="1">
    <location>
        <begin position="27"/>
        <end position="48"/>
    </location>
</feature>
<dbReference type="Pfam" id="PF10326">
    <property type="entry name" value="7TM_GPCR_Str"/>
    <property type="match status" value="1"/>
</dbReference>
<comment type="caution">
    <text evidence="2">The sequence shown here is derived from an EMBL/GenBank/DDBJ whole genome shotgun (WGS) entry which is preliminary data.</text>
</comment>
<sequence length="376" mass="43085">MPCSQVSWRFPSFIPELMSSPRCLQHVYQSSCTFISLFLNTFLIYLISYKSPKKLGDYKYLMIYTAVFEQFYTVVDLLTEPTAYSYGYSFVVFRRYNATWTNAEESQVLIVAWCGLFGSSMAVFGVHFVYRFASVHPSNSVICTKIQSIGRNVLVLFAIPVVYGVWWTFVCIVYCRYSHETYHYIRNVTKSLYNLNIEDISYISAVFYVDNPLDGSIHLNIGSWIALCQFSTMVGSSMFCVSYLGYRCYSELSNQLSMTSTQSNSLQKQLYFALVGQTVIPIALMYFPICVFVFGPVFMVEIGVVSTFLTHAVTLYPVLDPLPNMFIIKSYRNTIMTMWQNLKNGTFCSSNKHRITVETVTSVGTTMRQYNSSVVF</sequence>
<dbReference type="GeneID" id="9816766"/>
<organism evidence="2 3">
    <name type="scientific">Caenorhabditis remanei</name>
    <name type="common">Caenorhabditis vulgaris</name>
    <dbReference type="NCBI Taxonomy" id="31234"/>
    <lineage>
        <taxon>Eukaryota</taxon>
        <taxon>Metazoa</taxon>
        <taxon>Ecdysozoa</taxon>
        <taxon>Nematoda</taxon>
        <taxon>Chromadorea</taxon>
        <taxon>Rhabditida</taxon>
        <taxon>Rhabditina</taxon>
        <taxon>Rhabditomorpha</taxon>
        <taxon>Rhabditoidea</taxon>
        <taxon>Rhabditidae</taxon>
        <taxon>Peloderinae</taxon>
        <taxon>Caenorhabditis</taxon>
    </lineage>
</organism>
<feature type="transmembrane region" description="Helical" evidence="1">
    <location>
        <begin position="153"/>
        <end position="175"/>
    </location>
</feature>
<dbReference type="GO" id="GO:0005886">
    <property type="term" value="C:plasma membrane"/>
    <property type="evidence" value="ECO:0007669"/>
    <property type="project" value="TreeGrafter"/>
</dbReference>
<reference evidence="2 3" key="1">
    <citation type="submission" date="2019-12" db="EMBL/GenBank/DDBJ databases">
        <title>Chromosome-level assembly of the Caenorhabditis remanei genome.</title>
        <authorList>
            <person name="Teterina A.A."/>
            <person name="Willis J.H."/>
            <person name="Phillips P.C."/>
        </authorList>
    </citation>
    <scope>NUCLEOTIDE SEQUENCE [LARGE SCALE GENOMIC DNA]</scope>
    <source>
        <strain evidence="2 3">PX506</strain>
        <tissue evidence="2">Whole organism</tissue>
    </source>
</reference>
<dbReference type="InterPro" id="IPR019428">
    <property type="entry name" value="7TM_GPCR_serpentine_rcpt_Str"/>
</dbReference>
<accession>A0A6A5GMC8</accession>
<feature type="transmembrane region" description="Helical" evidence="1">
    <location>
        <begin position="110"/>
        <end position="133"/>
    </location>
</feature>
<feature type="transmembrane region" description="Helical" evidence="1">
    <location>
        <begin position="270"/>
        <end position="294"/>
    </location>
</feature>
<proteinExistence type="predicted"/>
<keyword evidence="1" id="KW-1133">Transmembrane helix</keyword>
<dbReference type="AlphaFoldDB" id="A0A6A5GMC8"/>